<feature type="signal peptide" evidence="2">
    <location>
        <begin position="1"/>
        <end position="24"/>
    </location>
</feature>
<evidence type="ECO:0000313" key="3">
    <source>
        <dbReference type="EMBL" id="WFD41109.1"/>
    </source>
</evidence>
<evidence type="ECO:0000256" key="1">
    <source>
        <dbReference type="ARBA" id="ARBA00022801"/>
    </source>
</evidence>
<name>A0AAF0F5U3_9BASI</name>
<reference evidence="3" key="1">
    <citation type="submission" date="2023-03" db="EMBL/GenBank/DDBJ databases">
        <title>Mating type loci evolution in Malassezia.</title>
        <authorList>
            <person name="Coelho M.A."/>
        </authorList>
    </citation>
    <scope>NUCLEOTIDE SEQUENCE</scope>
    <source>
        <strain evidence="3">CBS 9431</strain>
    </source>
</reference>
<evidence type="ECO:0000313" key="4">
    <source>
        <dbReference type="Proteomes" id="UP001217754"/>
    </source>
</evidence>
<dbReference type="Gene3D" id="3.40.720.10">
    <property type="entry name" value="Alkaline Phosphatase, subunit A"/>
    <property type="match status" value="2"/>
</dbReference>
<accession>A0AAF0F5U3</accession>
<keyword evidence="1 3" id="KW-0378">Hydrolase</keyword>
<feature type="chain" id="PRO_5042215352" evidence="2">
    <location>
        <begin position="25"/>
        <end position="642"/>
    </location>
</feature>
<dbReference type="PANTHER" id="PTHR31956">
    <property type="entry name" value="NON-SPECIFIC PHOSPHOLIPASE C4-RELATED"/>
    <property type="match status" value="1"/>
</dbReference>
<protein>
    <submittedName>
        <fullName evidence="3">Phospholipase C</fullName>
        <ecNumber evidence="3">3.1.4.3</ecNumber>
    </submittedName>
</protein>
<gene>
    <name evidence="3" type="ORF">MJAP1_004103</name>
</gene>
<proteinExistence type="predicted"/>
<dbReference type="PANTHER" id="PTHR31956:SF1">
    <property type="entry name" value="NON-SPECIFIC PHOSPHOLIPASE C1"/>
    <property type="match status" value="1"/>
</dbReference>
<dbReference type="InterPro" id="IPR017850">
    <property type="entry name" value="Alkaline_phosphatase_core_sf"/>
</dbReference>
<dbReference type="AlphaFoldDB" id="A0AAF0F5U3"/>
<sequence>MMRLSFWSLVAAVVANGLSAPAVASEQGLKDIKHIVLFMQENRAFDHYFGTMEGVRGFQDPNVHISKNTGKDVFHQPVDQHMKSPKPPKDVTELLPWYLNYQGGEYYDKTQCMVAGTNDWRQNHEAWNKGEIDRWATANTPYSIGYYRRSDLPIHFGLAGNFTVADTYYESVIASTDPNRVSWFSGTINVGNSAVQGNARNLGGPVIDNNRDPRCLKADNGSEFSCRPLKWKTVPEYLQESGISFQVYQDFDNFGDNTLVEWKQYQEASAKKTDLAKHAVAFPGLAKFFKDAEQGNLPEVSYIVAPMQLSEHPPFTPNDGAWIQRKVAEAVMHGKNWDKTALIYSYDETGGWADHVMSPHPPKDSRGEWMIDPYNKSHGMVPTGPGFRLPFYIVSPWTRNGGVFTEHSSHESQILFLEEWSKAVGKPFHSKEINEWRRKHMSNLVKAFDFSHADTSMVQLEEIPKASQDAVTGAYNGATMCQLRHVGLVQPKVPYGKQNEEDALRVESGYKPTRGDLTEGRLLSFEANGYALAHGGHRLGASKAQDSHNGENQLFVIYWQGSAPKDNRFLIGTAGSNPRYLTSSLKFTSSPKKATEYSFVDQGNGQGYTITETHSQKQLSITKDGSVAHANYATFTIYSVTK</sequence>
<dbReference type="InterPro" id="IPR007312">
    <property type="entry name" value="Phosphoesterase"/>
</dbReference>
<dbReference type="EC" id="3.1.4.3" evidence="3"/>
<evidence type="ECO:0000256" key="2">
    <source>
        <dbReference type="SAM" id="SignalP"/>
    </source>
</evidence>
<dbReference type="GO" id="GO:0034480">
    <property type="term" value="F:phosphatidylcholine phospholipase C activity"/>
    <property type="evidence" value="ECO:0007669"/>
    <property type="project" value="UniProtKB-EC"/>
</dbReference>
<keyword evidence="4" id="KW-1185">Reference proteome</keyword>
<keyword evidence="2" id="KW-0732">Signal</keyword>
<dbReference type="CDD" id="cd16014">
    <property type="entry name" value="PLC"/>
    <property type="match status" value="1"/>
</dbReference>
<dbReference type="Pfam" id="PF04185">
    <property type="entry name" value="Phosphoesterase"/>
    <property type="match status" value="1"/>
</dbReference>
<dbReference type="EMBL" id="CP119966">
    <property type="protein sequence ID" value="WFD41109.1"/>
    <property type="molecule type" value="Genomic_DNA"/>
</dbReference>
<dbReference type="RefSeq" id="XP_060124006.1">
    <property type="nucleotide sequence ID" value="XM_060268023.1"/>
</dbReference>
<dbReference type="GeneID" id="85227754"/>
<organism evidence="3 4">
    <name type="scientific">Malassezia japonica</name>
    <dbReference type="NCBI Taxonomy" id="223818"/>
    <lineage>
        <taxon>Eukaryota</taxon>
        <taxon>Fungi</taxon>
        <taxon>Dikarya</taxon>
        <taxon>Basidiomycota</taxon>
        <taxon>Ustilaginomycotina</taxon>
        <taxon>Malasseziomycetes</taxon>
        <taxon>Malasseziales</taxon>
        <taxon>Malasseziaceae</taxon>
        <taxon>Malassezia</taxon>
    </lineage>
</organism>
<dbReference type="Proteomes" id="UP001217754">
    <property type="component" value="Chromosome 9"/>
</dbReference>